<accession>A0ABW5NHU1</accession>
<dbReference type="Proteomes" id="UP001597393">
    <property type="component" value="Unassembled WGS sequence"/>
</dbReference>
<name>A0ABW5NHU1_9SPHI</name>
<protein>
    <recommendedName>
        <fullName evidence="4">Outer membrane protein beta-barrel domain-containing protein</fullName>
    </recommendedName>
</protein>
<dbReference type="SUPFAM" id="SSF56925">
    <property type="entry name" value="OMPA-like"/>
    <property type="match status" value="1"/>
</dbReference>
<evidence type="ECO:0000313" key="2">
    <source>
        <dbReference type="EMBL" id="MFD2597457.1"/>
    </source>
</evidence>
<feature type="chain" id="PRO_5046323092" description="Outer membrane protein beta-barrel domain-containing protein" evidence="1">
    <location>
        <begin position="24"/>
        <end position="171"/>
    </location>
</feature>
<sequence length="171" mass="19132">MTFAPKFYFSLFVGLILSISASAQLRTQHAAGLRFGSATGINYRYALSDVNAIEGIMSVQSNSTSSRFRLVGLYQFHKPINDDFSWYWGYGGSIGSYTTKAFSSQQVDGTINHHPRRSELALSVDGVAGIEYNVPTTPLAVSLDIKPYFDFLQMDSFRIIDTFGFSIRYQF</sequence>
<evidence type="ECO:0008006" key="4">
    <source>
        <dbReference type="Google" id="ProtNLM"/>
    </source>
</evidence>
<comment type="caution">
    <text evidence="2">The sequence shown here is derived from an EMBL/GenBank/DDBJ whole genome shotgun (WGS) entry which is preliminary data.</text>
</comment>
<organism evidence="2 3">
    <name type="scientific">Sphingobacterium corticis</name>
    <dbReference type="NCBI Taxonomy" id="1812823"/>
    <lineage>
        <taxon>Bacteria</taxon>
        <taxon>Pseudomonadati</taxon>
        <taxon>Bacteroidota</taxon>
        <taxon>Sphingobacteriia</taxon>
        <taxon>Sphingobacteriales</taxon>
        <taxon>Sphingobacteriaceae</taxon>
        <taxon>Sphingobacterium</taxon>
    </lineage>
</organism>
<reference evidence="3" key="1">
    <citation type="journal article" date="2019" name="Int. J. Syst. Evol. Microbiol.">
        <title>The Global Catalogue of Microorganisms (GCM) 10K type strain sequencing project: providing services to taxonomists for standard genome sequencing and annotation.</title>
        <authorList>
            <consortium name="The Broad Institute Genomics Platform"/>
            <consortium name="The Broad Institute Genome Sequencing Center for Infectious Disease"/>
            <person name="Wu L."/>
            <person name="Ma J."/>
        </authorList>
    </citation>
    <scope>NUCLEOTIDE SEQUENCE [LARGE SCALE GENOMIC DNA]</scope>
    <source>
        <strain evidence="3">KCTC 42248</strain>
    </source>
</reference>
<dbReference type="RefSeq" id="WP_380866632.1">
    <property type="nucleotide sequence ID" value="NZ_JBHUMA010000003.1"/>
</dbReference>
<dbReference type="InterPro" id="IPR011250">
    <property type="entry name" value="OMP/PagP_B-barrel"/>
</dbReference>
<evidence type="ECO:0000313" key="3">
    <source>
        <dbReference type="Proteomes" id="UP001597393"/>
    </source>
</evidence>
<evidence type="ECO:0000256" key="1">
    <source>
        <dbReference type="SAM" id="SignalP"/>
    </source>
</evidence>
<gene>
    <name evidence="2" type="ORF">ACFSQ3_00720</name>
</gene>
<proteinExistence type="predicted"/>
<dbReference type="EMBL" id="JBHUMA010000003">
    <property type="protein sequence ID" value="MFD2597457.1"/>
    <property type="molecule type" value="Genomic_DNA"/>
</dbReference>
<feature type="signal peptide" evidence="1">
    <location>
        <begin position="1"/>
        <end position="23"/>
    </location>
</feature>
<keyword evidence="1" id="KW-0732">Signal</keyword>
<keyword evidence="3" id="KW-1185">Reference proteome</keyword>